<sequence length="67" mass="7086">MAVRAAMNLYSLVLHCEIATVPVKVLPRTLHDPQILKSDPVAFIFASPPCVAYARPKGGEAPSAGAK</sequence>
<dbReference type="EMBL" id="JQGC01000006">
    <property type="protein sequence ID" value="KFL31429.1"/>
    <property type="molecule type" value="Genomic_DNA"/>
</dbReference>
<proteinExistence type="predicted"/>
<evidence type="ECO:0000313" key="2">
    <source>
        <dbReference type="Proteomes" id="UP000028981"/>
    </source>
</evidence>
<name>A0A087M3H6_9HYPH</name>
<comment type="caution">
    <text evidence="1">The sequence shown here is derived from an EMBL/GenBank/DDBJ whole genome shotgun (WGS) entry which is preliminary data.</text>
</comment>
<evidence type="ECO:0000313" key="1">
    <source>
        <dbReference type="EMBL" id="KFL31429.1"/>
    </source>
</evidence>
<reference evidence="1 2" key="1">
    <citation type="submission" date="2014-08" db="EMBL/GenBank/DDBJ databases">
        <authorList>
            <person name="Hassan Y.I."/>
            <person name="Lepp D."/>
            <person name="Zhou T."/>
        </authorList>
    </citation>
    <scope>NUCLEOTIDE SEQUENCE [LARGE SCALE GENOMIC DNA]</scope>
    <source>
        <strain evidence="1 2">IFO13584</strain>
    </source>
</reference>
<keyword evidence="2" id="KW-1185">Reference proteome</keyword>
<dbReference type="STRING" id="46914.JP75_07680"/>
<gene>
    <name evidence="1" type="ORF">JP75_07680</name>
</gene>
<dbReference type="AlphaFoldDB" id="A0A087M3H6"/>
<accession>A0A087M3H6</accession>
<protein>
    <submittedName>
        <fullName evidence="1">Uncharacterized protein</fullName>
    </submittedName>
</protein>
<dbReference type="Proteomes" id="UP000028981">
    <property type="component" value="Unassembled WGS sequence"/>
</dbReference>
<organism evidence="1 2">
    <name type="scientific">Devosia riboflavina</name>
    <dbReference type="NCBI Taxonomy" id="46914"/>
    <lineage>
        <taxon>Bacteria</taxon>
        <taxon>Pseudomonadati</taxon>
        <taxon>Pseudomonadota</taxon>
        <taxon>Alphaproteobacteria</taxon>
        <taxon>Hyphomicrobiales</taxon>
        <taxon>Devosiaceae</taxon>
        <taxon>Devosia</taxon>
    </lineage>
</organism>